<evidence type="ECO:0000313" key="2">
    <source>
        <dbReference type="Proteomes" id="UP001172386"/>
    </source>
</evidence>
<name>A0ACC3A824_9EURO</name>
<comment type="caution">
    <text evidence="1">The sequence shown here is derived from an EMBL/GenBank/DDBJ whole genome shotgun (WGS) entry which is preliminary data.</text>
</comment>
<reference evidence="1" key="1">
    <citation type="submission" date="2022-10" db="EMBL/GenBank/DDBJ databases">
        <title>Culturing micro-colonial fungi from biological soil crusts in the Mojave desert and describing Neophaeococcomyces mojavensis, and introducing the new genera and species Taxawa tesnikishii.</title>
        <authorList>
            <person name="Kurbessoian T."/>
            <person name="Stajich J.E."/>
        </authorList>
    </citation>
    <scope>NUCLEOTIDE SEQUENCE</scope>
    <source>
        <strain evidence="1">JES_112</strain>
    </source>
</reference>
<keyword evidence="2" id="KW-1185">Reference proteome</keyword>
<proteinExistence type="predicted"/>
<dbReference type="EMBL" id="JAPDRQ010000073">
    <property type="protein sequence ID" value="KAJ9656754.1"/>
    <property type="molecule type" value="Genomic_DNA"/>
</dbReference>
<gene>
    <name evidence="1" type="ORF">H2198_004758</name>
</gene>
<organism evidence="1 2">
    <name type="scientific">Neophaeococcomyces mojaviensis</name>
    <dbReference type="NCBI Taxonomy" id="3383035"/>
    <lineage>
        <taxon>Eukaryota</taxon>
        <taxon>Fungi</taxon>
        <taxon>Dikarya</taxon>
        <taxon>Ascomycota</taxon>
        <taxon>Pezizomycotina</taxon>
        <taxon>Eurotiomycetes</taxon>
        <taxon>Chaetothyriomycetidae</taxon>
        <taxon>Chaetothyriales</taxon>
        <taxon>Chaetothyriales incertae sedis</taxon>
        <taxon>Neophaeococcomyces</taxon>
    </lineage>
</organism>
<dbReference type="Proteomes" id="UP001172386">
    <property type="component" value="Unassembled WGS sequence"/>
</dbReference>
<protein>
    <submittedName>
        <fullName evidence="1">Uncharacterized protein</fullName>
    </submittedName>
</protein>
<evidence type="ECO:0000313" key="1">
    <source>
        <dbReference type="EMBL" id="KAJ9656754.1"/>
    </source>
</evidence>
<accession>A0ACC3A824</accession>
<sequence length="277" mass="32037">MPMLEVVCLMFSSQPELERLDIMNALFDLVLEKLHHMPIDPNESHRILDIGTGTGIWAIEVGEECPTAEVIGIDISPTMPLTVPPNVKFEVADIEDAWNFSYPFTRIHSRYMAGSIKDWPLLMRQCFNNLEPGGWAEFCDFDIDYYSQDGTLTEHHALRKWLTTAYGAEAVTGRTLRPGKMLQYWMEQNGFHNIQVLRQPLPLGIWPKDKKLKKIGFLNWTQLWEGLSGMSLRLYLDCLGWSAEELELLLVDVRKDLKDRKLHVLFDLYTVWGQRPL</sequence>